<sequence length="192" mass="20970">VRMLALSCLSYGGYKLQPYPLLHLSKLLMMKESDVESLCTDCALETSSDGTGKGLLPTKQSVITKSAGGLQKYYPLESQRIESLGACFNCLLINAEEPRADLLYILNSIVLLRELSGTPIPRSIDTSIIQAIQFYNICLRVAVMHRATRALVAACIIVFLAPRKGGSLTANSFSYTKTDTLALMETSQALNE</sequence>
<comment type="caution">
    <text evidence="1">The sequence shown here is derived from an EMBL/GenBank/DDBJ whole genome shotgun (WGS) entry which is preliminary data.</text>
</comment>
<protein>
    <submittedName>
        <fullName evidence="1">Uncharacterized protein</fullName>
    </submittedName>
</protein>
<gene>
    <name evidence="1" type="ORF">Sradi_2653500</name>
</gene>
<accession>A0AAW2S5Q1</accession>
<feature type="non-terminal residue" evidence="1">
    <location>
        <position position="1"/>
    </location>
</feature>
<organism evidence="1">
    <name type="scientific">Sesamum radiatum</name>
    <name type="common">Black benniseed</name>
    <dbReference type="NCBI Taxonomy" id="300843"/>
    <lineage>
        <taxon>Eukaryota</taxon>
        <taxon>Viridiplantae</taxon>
        <taxon>Streptophyta</taxon>
        <taxon>Embryophyta</taxon>
        <taxon>Tracheophyta</taxon>
        <taxon>Spermatophyta</taxon>
        <taxon>Magnoliopsida</taxon>
        <taxon>eudicotyledons</taxon>
        <taxon>Gunneridae</taxon>
        <taxon>Pentapetalae</taxon>
        <taxon>asterids</taxon>
        <taxon>lamiids</taxon>
        <taxon>Lamiales</taxon>
        <taxon>Pedaliaceae</taxon>
        <taxon>Sesamum</taxon>
    </lineage>
</organism>
<reference evidence="1" key="2">
    <citation type="journal article" date="2024" name="Plant">
        <title>Genomic evolution and insights into agronomic trait innovations of Sesamum species.</title>
        <authorList>
            <person name="Miao H."/>
            <person name="Wang L."/>
            <person name="Qu L."/>
            <person name="Liu H."/>
            <person name="Sun Y."/>
            <person name="Le M."/>
            <person name="Wang Q."/>
            <person name="Wei S."/>
            <person name="Zheng Y."/>
            <person name="Lin W."/>
            <person name="Duan Y."/>
            <person name="Cao H."/>
            <person name="Xiong S."/>
            <person name="Wang X."/>
            <person name="Wei L."/>
            <person name="Li C."/>
            <person name="Ma Q."/>
            <person name="Ju M."/>
            <person name="Zhao R."/>
            <person name="Li G."/>
            <person name="Mu C."/>
            <person name="Tian Q."/>
            <person name="Mei H."/>
            <person name="Zhang T."/>
            <person name="Gao T."/>
            <person name="Zhang H."/>
        </authorList>
    </citation>
    <scope>NUCLEOTIDE SEQUENCE</scope>
    <source>
        <strain evidence="1">G02</strain>
    </source>
</reference>
<dbReference type="EMBL" id="JACGWJ010000011">
    <property type="protein sequence ID" value="KAL0387717.1"/>
    <property type="molecule type" value="Genomic_DNA"/>
</dbReference>
<proteinExistence type="predicted"/>
<name>A0AAW2S5Q1_SESRA</name>
<reference evidence="1" key="1">
    <citation type="submission" date="2020-06" db="EMBL/GenBank/DDBJ databases">
        <authorList>
            <person name="Li T."/>
            <person name="Hu X."/>
            <person name="Zhang T."/>
            <person name="Song X."/>
            <person name="Zhang H."/>
            <person name="Dai N."/>
            <person name="Sheng W."/>
            <person name="Hou X."/>
            <person name="Wei L."/>
        </authorList>
    </citation>
    <scope>NUCLEOTIDE SEQUENCE</scope>
    <source>
        <strain evidence="1">G02</strain>
        <tissue evidence="1">Leaf</tissue>
    </source>
</reference>
<dbReference type="AlphaFoldDB" id="A0AAW2S5Q1"/>
<evidence type="ECO:0000313" key="1">
    <source>
        <dbReference type="EMBL" id="KAL0387717.1"/>
    </source>
</evidence>